<proteinExistence type="predicted"/>
<organism evidence="1 2">
    <name type="scientific">Entomophthora muscae</name>
    <dbReference type="NCBI Taxonomy" id="34485"/>
    <lineage>
        <taxon>Eukaryota</taxon>
        <taxon>Fungi</taxon>
        <taxon>Fungi incertae sedis</taxon>
        <taxon>Zoopagomycota</taxon>
        <taxon>Entomophthoromycotina</taxon>
        <taxon>Entomophthoromycetes</taxon>
        <taxon>Entomophthorales</taxon>
        <taxon>Entomophthoraceae</taxon>
        <taxon>Entomophthora</taxon>
    </lineage>
</organism>
<sequence length="1532" mass="171831">MPKLRIVLAMSSRFLSPALLPRRDITPASSRNTPHLLDGNRPSNASTGRPGVSLQGPALENPESVQNSEGNTVIEGAPLAPRFRDPSQSQTYNLWVHDEKFSKNELVLNPDFFPHIQPGDLLLVYHPDNRTSYASRQGSTETELDSRHGYLQLTVPNQCMYCNVQSKRLVIMASALDKETIAKQPLLQVSISHPVASVFSLKARTSVVVEKIEGNAVAASYVEVAFKDQYLGRSDMWRLKMSLCNTCVYVGKKVLFAGCIRVQIKSIAINSREVACGYITPETRLVFRSESSRCYLFVQLSIEMWEFEEDGFLFSEKALNGFLPDLTERWKLMGTNHVVSVILFTRITYPEDAAAAVGASQLPTGQWYRDFYKVIVDCETRSDWAQVIKDLKHSEMVFFQRDILQHEEAGYTGVVGTNTSAADGNILEALNMALNGFDRHYVDRDLIRTGLCIIIVTPGSGLFRVDKHLLRMTFERMNDSGISLDLVFLSKPPLHQVPLFQFKSSVPPSAVNEGGTKLERLSVGTDGSRSLRVEPLLGPAEARLDPRDLLYLDDDSAEALYTYYAIPHWVEWSFYDSPRVTHKRDGFVPRCKMSQLQTIGIHGESRASFTIPYLDENTSYQSYDAQLFANEEKRPLRLRPTHRSYAIRELSDEHLSPREDHRRSLDGRHPGGEFGSSLPLSRSAPRHGILDHFDSSGQPSKDKDSDCSVKPITIKFKHQDHRSLHASPKNSCADSVVSPASDSHRFFGKASPKAHAHRTIDKQILINPYQLPKKSAKLPSGRWRHIYIRPGDPAAVKWLSLCAPACLPLTTDFFPTWDELTEFYQEYTYTVSPNDEGSEYSGEKAGSSQSAISLLKELISQRLAQGFQLVVLNPAEQTRPHKVVSGFQPGVEGPLTLFAADIKDGFCATEPYYLSMGNHIHRLMYDSAGQNVEVKRYVRRIQHITSNLQYACHVWPKTAEGYSSKLIQFSYPNANAYNWNYLDHLISGYQEEMTEGLRFWRARFVLLPGDALPSVGPGLDEEETRLALFSKFLEQFQKVATVPDLVRSKRPQQDISINAMNISFSTLIPSAFMRSEARAARSAPTPTRRAFNFSSSVDKLTRDSKLADIARAMLAPASGLKISDRRWHLRSFENVMVGNELVDWFIRSFIDVNSRDEAVKLGASLLARGLLVHCRNTLSFMDGHYFYQLASEYMPAAQPKPNISWFRHHRPSNAPEDEEEGAAWITMAKSMAIDLDLARKSNRQETAFLHYDTIYNPRHCYHFQLHWLGCTSRLIDDLLQTWSRAAEKCGLRLIEAPVAQSACVSDENPFRAPTLIHFSVAPPDVARATVDIQTPALITSLPEDIFPALLLQSFGFVLDVEADIRFQASHAQPHYSYNKPKFENSQYMHISGCALVQILSHGGGFLWDNNRLVASSSRLTGAACPPDQIRASLQEFCADPDLLGAFWDKCCNQLKTREGWEYILDNLTDDCLTSLSFQFGDPPSSTDSNSGAASTATPNLLEPANQLFPSTPLASAAALSPEVMHLQPPNND</sequence>
<accession>A0ACC2S3V0</accession>
<comment type="caution">
    <text evidence="1">The sequence shown here is derived from an EMBL/GenBank/DDBJ whole genome shotgun (WGS) entry which is preliminary data.</text>
</comment>
<protein>
    <submittedName>
        <fullName evidence="1">Vacuolar membrane-associated protein iml1</fullName>
    </submittedName>
</protein>
<evidence type="ECO:0000313" key="1">
    <source>
        <dbReference type="EMBL" id="KAJ9056997.1"/>
    </source>
</evidence>
<gene>
    <name evidence="1" type="primary">IML1_2</name>
    <name evidence="1" type="ORF">DSO57_1026657</name>
</gene>
<keyword evidence="2" id="KW-1185">Reference proteome</keyword>
<dbReference type="Proteomes" id="UP001165960">
    <property type="component" value="Unassembled WGS sequence"/>
</dbReference>
<name>A0ACC2S3V0_9FUNG</name>
<dbReference type="EMBL" id="QTSX02005837">
    <property type="protein sequence ID" value="KAJ9056997.1"/>
    <property type="molecule type" value="Genomic_DNA"/>
</dbReference>
<evidence type="ECO:0000313" key="2">
    <source>
        <dbReference type="Proteomes" id="UP001165960"/>
    </source>
</evidence>
<reference evidence="1" key="1">
    <citation type="submission" date="2022-04" db="EMBL/GenBank/DDBJ databases">
        <title>Genome of the entomopathogenic fungus Entomophthora muscae.</title>
        <authorList>
            <person name="Elya C."/>
            <person name="Lovett B.R."/>
            <person name="Lee E."/>
            <person name="Macias A.M."/>
            <person name="Hajek A.E."/>
            <person name="De Bivort B.L."/>
            <person name="Kasson M.T."/>
            <person name="De Fine Licht H.H."/>
            <person name="Stajich J.E."/>
        </authorList>
    </citation>
    <scope>NUCLEOTIDE SEQUENCE</scope>
    <source>
        <strain evidence="1">Berkeley</strain>
    </source>
</reference>